<evidence type="ECO:0000256" key="1">
    <source>
        <dbReference type="ARBA" id="ARBA00022842"/>
    </source>
</evidence>
<proteinExistence type="predicted"/>
<dbReference type="PANTHER" id="PTHR43777">
    <property type="entry name" value="MOLYBDENUM COFACTOR CYTIDYLYLTRANSFERASE"/>
    <property type="match status" value="1"/>
</dbReference>
<evidence type="ECO:0000259" key="2">
    <source>
        <dbReference type="Pfam" id="PF12804"/>
    </source>
</evidence>
<gene>
    <name evidence="3" type="ORF">A6E04_12400</name>
</gene>
<dbReference type="InterPro" id="IPR029044">
    <property type="entry name" value="Nucleotide-diphossugar_trans"/>
</dbReference>
<dbReference type="Pfam" id="PF12804">
    <property type="entry name" value="NTP_transf_3"/>
    <property type="match status" value="1"/>
</dbReference>
<dbReference type="AlphaFoldDB" id="A0A1B9NZ93"/>
<feature type="domain" description="MobA-like NTP transferase" evidence="2">
    <location>
        <begin position="9"/>
        <end position="167"/>
    </location>
</feature>
<dbReference type="RefSeq" id="WP_065611171.1">
    <property type="nucleotide sequence ID" value="NZ_CAWMPN010000009.1"/>
</dbReference>
<evidence type="ECO:0000313" key="3">
    <source>
        <dbReference type="EMBL" id="OCH21337.1"/>
    </source>
</evidence>
<accession>A0A1B9NZ93</accession>
<protein>
    <recommendedName>
        <fullName evidence="2">MobA-like NTP transferase domain-containing protein</fullName>
    </recommendedName>
</protein>
<sequence>MAHFPRHIGLLLAAGWSTRFNGDKRLAGATPLLMQTYAVMKEHFDLVVVVHRHHDEMIKSLFIDQEAELVAAPNDDISLGTSISVGSQYVNHKYCDSCLSISVCLADMPNIKDDSYRSILSMAQQNKVVRPNVNGCFGHPVCFGSSYLNALCLLTGEKGASSVIKKNRANLMTVEVDDIGILFDIDTPEDLQEWQRTE</sequence>
<dbReference type="STRING" id="688.A6E04_12400"/>
<evidence type="ECO:0000313" key="4">
    <source>
        <dbReference type="Proteomes" id="UP000093523"/>
    </source>
</evidence>
<reference evidence="3 4" key="1">
    <citation type="submission" date="2016-06" db="EMBL/GenBank/DDBJ databases">
        <authorList>
            <person name="Kjaerup R.B."/>
            <person name="Dalgaard T.S."/>
            <person name="Juul-Madsen H.R."/>
        </authorList>
    </citation>
    <scope>NUCLEOTIDE SEQUENCE [LARGE SCALE GENOMIC DNA]</scope>
    <source>
        <strain evidence="3 4">1S159</strain>
    </source>
</reference>
<dbReference type="Proteomes" id="UP000093523">
    <property type="component" value="Unassembled WGS sequence"/>
</dbReference>
<dbReference type="EMBL" id="MAJU01000009">
    <property type="protein sequence ID" value="OCH21337.1"/>
    <property type="molecule type" value="Genomic_DNA"/>
</dbReference>
<dbReference type="PANTHER" id="PTHR43777:SF1">
    <property type="entry name" value="MOLYBDENUM COFACTOR CYTIDYLYLTRANSFERASE"/>
    <property type="match status" value="1"/>
</dbReference>
<dbReference type="CDD" id="cd04182">
    <property type="entry name" value="GT_2_like_f"/>
    <property type="match status" value="1"/>
</dbReference>
<dbReference type="GO" id="GO:0016779">
    <property type="term" value="F:nucleotidyltransferase activity"/>
    <property type="evidence" value="ECO:0007669"/>
    <property type="project" value="UniProtKB-ARBA"/>
</dbReference>
<comment type="caution">
    <text evidence="3">The sequence shown here is derived from an EMBL/GenBank/DDBJ whole genome shotgun (WGS) entry which is preliminary data.</text>
</comment>
<organism evidence="3 4">
    <name type="scientific">Aliivibrio logei</name>
    <name type="common">Vibrio logei</name>
    <dbReference type="NCBI Taxonomy" id="688"/>
    <lineage>
        <taxon>Bacteria</taxon>
        <taxon>Pseudomonadati</taxon>
        <taxon>Pseudomonadota</taxon>
        <taxon>Gammaproteobacteria</taxon>
        <taxon>Vibrionales</taxon>
        <taxon>Vibrionaceae</taxon>
        <taxon>Aliivibrio</taxon>
    </lineage>
</organism>
<keyword evidence="1" id="KW-0460">Magnesium</keyword>
<dbReference type="SUPFAM" id="SSF53448">
    <property type="entry name" value="Nucleotide-diphospho-sugar transferases"/>
    <property type="match status" value="1"/>
</dbReference>
<dbReference type="InterPro" id="IPR025877">
    <property type="entry name" value="MobA-like_NTP_Trfase"/>
</dbReference>
<dbReference type="Gene3D" id="3.90.550.10">
    <property type="entry name" value="Spore Coat Polysaccharide Biosynthesis Protein SpsA, Chain A"/>
    <property type="match status" value="1"/>
</dbReference>
<name>A0A1B9NZ93_ALILO</name>